<dbReference type="AlphaFoldDB" id="A0A9W8Q3P1"/>
<proteinExistence type="predicted"/>
<dbReference type="EMBL" id="JAJHUN010000011">
    <property type="protein sequence ID" value="KAJ4144761.1"/>
    <property type="molecule type" value="Genomic_DNA"/>
</dbReference>
<dbReference type="Proteomes" id="UP001144673">
    <property type="component" value="Chromosome 2"/>
</dbReference>
<feature type="region of interest" description="Disordered" evidence="1">
    <location>
        <begin position="64"/>
        <end position="83"/>
    </location>
</feature>
<sequence>MVAHPSVSHVDSCPRVRGPPEALGSSHIMRACDSIVHQEPIAHLQGRRFHHILGKLCSYAEVPAGGGVPRRKGATDQGDDTETPFAIWASSGEMLPALVGKEQDDGLKLPQNFLPRSETLPSA</sequence>
<comment type="caution">
    <text evidence="2">The sequence shown here is derived from an EMBL/GenBank/DDBJ whole genome shotgun (WGS) entry which is preliminary data.</text>
</comment>
<gene>
    <name evidence="2" type="ORF">LMH87_003632</name>
</gene>
<keyword evidence="3" id="KW-1185">Reference proteome</keyword>
<protein>
    <submittedName>
        <fullName evidence="2">Uncharacterized protein</fullName>
    </submittedName>
</protein>
<accession>A0A9W8Q3P1</accession>
<evidence type="ECO:0000313" key="3">
    <source>
        <dbReference type="Proteomes" id="UP001144673"/>
    </source>
</evidence>
<dbReference type="RefSeq" id="XP_056048431.1">
    <property type="nucleotide sequence ID" value="XM_056194732.1"/>
</dbReference>
<dbReference type="GeneID" id="80890791"/>
<evidence type="ECO:0000313" key="2">
    <source>
        <dbReference type="EMBL" id="KAJ4144761.1"/>
    </source>
</evidence>
<dbReference type="KEGG" id="amus:LMH87_003632"/>
<name>A0A9W8Q3P1_AKAMU</name>
<evidence type="ECO:0000256" key="1">
    <source>
        <dbReference type="SAM" id="MobiDB-lite"/>
    </source>
</evidence>
<organism evidence="2 3">
    <name type="scientific">Akanthomyces muscarius</name>
    <name type="common">Entomopathogenic fungus</name>
    <name type="synonym">Lecanicillium muscarium</name>
    <dbReference type="NCBI Taxonomy" id="2231603"/>
    <lineage>
        <taxon>Eukaryota</taxon>
        <taxon>Fungi</taxon>
        <taxon>Dikarya</taxon>
        <taxon>Ascomycota</taxon>
        <taxon>Pezizomycotina</taxon>
        <taxon>Sordariomycetes</taxon>
        <taxon>Hypocreomycetidae</taxon>
        <taxon>Hypocreales</taxon>
        <taxon>Cordycipitaceae</taxon>
        <taxon>Akanthomyces</taxon>
    </lineage>
</organism>
<reference evidence="2" key="1">
    <citation type="journal article" date="2023" name="Access Microbiol">
        <title>De-novo genome assembly for Akanthomyces muscarius, a biocontrol agent of insect agricultural pests.</title>
        <authorList>
            <person name="Erdos Z."/>
            <person name="Studholme D.J."/>
            <person name="Raymond B."/>
            <person name="Sharma M."/>
        </authorList>
    </citation>
    <scope>NUCLEOTIDE SEQUENCE</scope>
    <source>
        <strain evidence="2">Ve6</strain>
    </source>
</reference>